<organism evidence="2">
    <name type="scientific">Photinus pyralis</name>
    <name type="common">Common eastern firefly</name>
    <name type="synonym">Lampyris pyralis</name>
    <dbReference type="NCBI Taxonomy" id="7054"/>
    <lineage>
        <taxon>Eukaryota</taxon>
        <taxon>Metazoa</taxon>
        <taxon>Ecdysozoa</taxon>
        <taxon>Arthropoda</taxon>
        <taxon>Hexapoda</taxon>
        <taxon>Insecta</taxon>
        <taxon>Pterygota</taxon>
        <taxon>Neoptera</taxon>
        <taxon>Endopterygota</taxon>
        <taxon>Coleoptera</taxon>
        <taxon>Polyphaga</taxon>
        <taxon>Elateriformia</taxon>
        <taxon>Elateroidea</taxon>
        <taxon>Lampyridae</taxon>
        <taxon>Lampyrinae</taxon>
        <taxon>Photinus</taxon>
    </lineage>
</organism>
<dbReference type="GO" id="GO:0005549">
    <property type="term" value="F:odorant binding"/>
    <property type="evidence" value="ECO:0007669"/>
    <property type="project" value="InterPro"/>
</dbReference>
<dbReference type="AlphaFoldDB" id="A0A1Y1KSW5"/>
<dbReference type="Proteomes" id="UP000327044">
    <property type="component" value="Unassembled WGS sequence"/>
</dbReference>
<dbReference type="InParanoid" id="A0A1Y1KSW5"/>
<dbReference type="EMBL" id="VVIM01000008">
    <property type="protein sequence ID" value="KAB0795038.1"/>
    <property type="molecule type" value="Genomic_DNA"/>
</dbReference>
<dbReference type="EMBL" id="VVIM01001427">
    <property type="protein sequence ID" value="KAB0790359.1"/>
    <property type="molecule type" value="Genomic_DNA"/>
</dbReference>
<dbReference type="EMBL" id="GEZM01074878">
    <property type="protein sequence ID" value="JAV64424.1"/>
    <property type="molecule type" value="Transcribed_RNA"/>
</dbReference>
<reference evidence="2" key="1">
    <citation type="journal article" date="2016" name="Sci. Rep.">
        <title>Molecular characterization of firefly nuptial gifts: a multi-omics approach sheds light on postcopulatory sexual selection.</title>
        <authorList>
            <person name="Al-Wathiqui N."/>
            <person name="Fallon T.R."/>
            <person name="South A."/>
            <person name="Weng J.K."/>
            <person name="Lewis S.M."/>
        </authorList>
    </citation>
    <scope>NUCLEOTIDE SEQUENCE</scope>
</reference>
<feature type="chain" id="PRO_5036029823" evidence="1">
    <location>
        <begin position="20"/>
        <end position="148"/>
    </location>
</feature>
<name>A0A1Y1KSW5_PHOPY</name>
<dbReference type="SUPFAM" id="SSF47565">
    <property type="entry name" value="Insect pheromone/odorant-binding proteins"/>
    <property type="match status" value="1"/>
</dbReference>
<protein>
    <submittedName>
        <fullName evidence="2">Uncharacterized protein</fullName>
    </submittedName>
</protein>
<evidence type="ECO:0000313" key="3">
    <source>
        <dbReference type="EMBL" id="KAB0790359.1"/>
    </source>
</evidence>
<dbReference type="OrthoDB" id="6690636at2759"/>
<keyword evidence="1" id="KW-0732">Signal</keyword>
<reference evidence="3" key="3">
    <citation type="submission" date="2019-08" db="EMBL/GenBank/DDBJ databases">
        <authorList>
            <consortium name="Photinus pyralis genome working group"/>
            <person name="Fallon T.R."/>
            <person name="Sander Lower S.E."/>
            <person name="Weng J.-K."/>
        </authorList>
    </citation>
    <scope>NUCLEOTIDE SEQUENCE</scope>
    <source>
        <strain evidence="3">1611_PpyrPB1</strain>
        <tissue evidence="3">Whole body</tissue>
    </source>
</reference>
<keyword evidence="5" id="KW-1185">Reference proteome</keyword>
<feature type="signal peptide" evidence="1">
    <location>
        <begin position="1"/>
        <end position="19"/>
    </location>
</feature>
<evidence type="ECO:0000256" key="1">
    <source>
        <dbReference type="SAM" id="SignalP"/>
    </source>
</evidence>
<accession>A0A1Y1KSW5</accession>
<sequence length="148" mass="16753">MKLFLSTCAFMLGVVKIDGRCANILSDEEQACAKPLKLDATSVLEFYQSRSDSTIFSEYINCVWVKWNFINENGEILFKNIMTANGLPWKISRICEDVGQLIEKAEKEFKNSVKYCAKNPPVPATAISVMRCIDKNYKPTPVEDSLKN</sequence>
<evidence type="ECO:0000313" key="4">
    <source>
        <dbReference type="EMBL" id="KAB0795038.1"/>
    </source>
</evidence>
<gene>
    <name evidence="4" type="ORF">PPYR_11877</name>
    <name evidence="3" type="ORF">PPYR_15274</name>
</gene>
<reference evidence="3 5" key="2">
    <citation type="journal article" date="2018" name="Elife">
        <title>Firefly genomes illuminate parallel origins of bioluminescence in beetles.</title>
        <authorList>
            <person name="Fallon T.R."/>
            <person name="Lower S.E."/>
            <person name="Chang C.H."/>
            <person name="Bessho-Uehara M."/>
            <person name="Martin G.J."/>
            <person name="Bewick A.J."/>
            <person name="Behringer M."/>
            <person name="Debat H.J."/>
            <person name="Wong I."/>
            <person name="Day J.C."/>
            <person name="Suvorov A."/>
            <person name="Silva C.J."/>
            <person name="Stanger-Hall K.F."/>
            <person name="Hall D.W."/>
            <person name="Schmitz R.J."/>
            <person name="Nelson D.R."/>
            <person name="Lewis S.M."/>
            <person name="Shigenobu S."/>
            <person name="Bybee S.M."/>
            <person name="Larracuente A.M."/>
            <person name="Oba Y."/>
            <person name="Weng J.K."/>
        </authorList>
    </citation>
    <scope>NUCLEOTIDE SEQUENCE [LARGE SCALE GENOMIC DNA]</scope>
    <source>
        <strain evidence="3">1611_PpyrPB1</strain>
        <tissue evidence="3">Whole body</tissue>
    </source>
</reference>
<evidence type="ECO:0000313" key="5">
    <source>
        <dbReference type="Proteomes" id="UP000327044"/>
    </source>
</evidence>
<dbReference type="InterPro" id="IPR036728">
    <property type="entry name" value="PBP_GOBP_sf"/>
</dbReference>
<dbReference type="Pfam" id="PF01395">
    <property type="entry name" value="PBP_GOBP"/>
    <property type="match status" value="1"/>
</dbReference>
<evidence type="ECO:0000313" key="2">
    <source>
        <dbReference type="EMBL" id="JAV64424.1"/>
    </source>
</evidence>
<dbReference type="Gene3D" id="1.10.238.20">
    <property type="entry name" value="Pheromone/general odorant binding protein domain"/>
    <property type="match status" value="1"/>
</dbReference>
<proteinExistence type="predicted"/>
<dbReference type="InterPro" id="IPR006170">
    <property type="entry name" value="PBP/GOBP"/>
</dbReference>